<evidence type="ECO:0000259" key="5">
    <source>
        <dbReference type="Pfam" id="PF04542"/>
    </source>
</evidence>
<dbReference type="EMBL" id="QENY01000006">
    <property type="protein sequence ID" value="PVX56490.1"/>
    <property type="molecule type" value="Genomic_DNA"/>
</dbReference>
<dbReference type="NCBIfam" id="TIGR02937">
    <property type="entry name" value="sigma70-ECF"/>
    <property type="match status" value="1"/>
</dbReference>
<organism evidence="7 8">
    <name type="scientific">Hallella colorans</name>
    <dbReference type="NCBI Taxonomy" id="1703337"/>
    <lineage>
        <taxon>Bacteria</taxon>
        <taxon>Pseudomonadati</taxon>
        <taxon>Bacteroidota</taxon>
        <taxon>Bacteroidia</taxon>
        <taxon>Bacteroidales</taxon>
        <taxon>Prevotellaceae</taxon>
        <taxon>Hallella</taxon>
    </lineage>
</organism>
<evidence type="ECO:0000256" key="3">
    <source>
        <dbReference type="ARBA" id="ARBA00023082"/>
    </source>
</evidence>
<dbReference type="AlphaFoldDB" id="A0A2U0UFS8"/>
<dbReference type="Pfam" id="PF04542">
    <property type="entry name" value="Sigma70_r2"/>
    <property type="match status" value="1"/>
</dbReference>
<comment type="caution">
    <text evidence="7">The sequence shown here is derived from an EMBL/GenBank/DDBJ whole genome shotgun (WGS) entry which is preliminary data.</text>
</comment>
<dbReference type="Pfam" id="PF08281">
    <property type="entry name" value="Sigma70_r4_2"/>
    <property type="match status" value="1"/>
</dbReference>
<evidence type="ECO:0000259" key="6">
    <source>
        <dbReference type="Pfam" id="PF08281"/>
    </source>
</evidence>
<dbReference type="InterPro" id="IPR039425">
    <property type="entry name" value="RNA_pol_sigma-70-like"/>
</dbReference>
<name>A0A2U0UFS8_9BACT</name>
<keyword evidence="2" id="KW-0805">Transcription regulation</keyword>
<dbReference type="PANTHER" id="PTHR43133:SF46">
    <property type="entry name" value="RNA POLYMERASE SIGMA-70 FACTOR ECF SUBFAMILY"/>
    <property type="match status" value="1"/>
</dbReference>
<gene>
    <name evidence="7" type="ORF">C7379_10661</name>
</gene>
<proteinExistence type="inferred from homology"/>
<dbReference type="GO" id="GO:0003677">
    <property type="term" value="F:DNA binding"/>
    <property type="evidence" value="ECO:0007669"/>
    <property type="project" value="InterPro"/>
</dbReference>
<dbReference type="PANTHER" id="PTHR43133">
    <property type="entry name" value="RNA POLYMERASE ECF-TYPE SIGMA FACTO"/>
    <property type="match status" value="1"/>
</dbReference>
<evidence type="ECO:0000256" key="1">
    <source>
        <dbReference type="ARBA" id="ARBA00010641"/>
    </source>
</evidence>
<dbReference type="InterPro" id="IPR014284">
    <property type="entry name" value="RNA_pol_sigma-70_dom"/>
</dbReference>
<dbReference type="InterPro" id="IPR036388">
    <property type="entry name" value="WH-like_DNA-bd_sf"/>
</dbReference>
<dbReference type="GO" id="GO:0016987">
    <property type="term" value="F:sigma factor activity"/>
    <property type="evidence" value="ECO:0007669"/>
    <property type="project" value="UniProtKB-KW"/>
</dbReference>
<evidence type="ECO:0000256" key="2">
    <source>
        <dbReference type="ARBA" id="ARBA00023015"/>
    </source>
</evidence>
<dbReference type="OrthoDB" id="1056775at2"/>
<sequence length="186" mass="21302">MTYTQTGKEEDIINLFREDNVLAMNKLYAEFAPYLTGICARYIAEDAELKDVLQESFIKIFTRIDHFEYRGQGSLRAWMARIVINESLQTLRQKKKFPLTSLDNEPVDLPDEEPATYGIDTETMAQLIGKLPAGYRTVLNLYIIDGLSHKEIAKILGIKPDTSASQLHRSKNMLAKLILDFKRSKQ</sequence>
<feature type="domain" description="RNA polymerase sigma-70 region 2" evidence="5">
    <location>
        <begin position="27"/>
        <end position="96"/>
    </location>
</feature>
<keyword evidence="3" id="KW-0731">Sigma factor</keyword>
<evidence type="ECO:0000313" key="8">
    <source>
        <dbReference type="Proteomes" id="UP000245870"/>
    </source>
</evidence>
<dbReference type="RefSeq" id="WP_116616170.1">
    <property type="nucleotide sequence ID" value="NZ_CAMQYP010000110.1"/>
</dbReference>
<keyword evidence="4" id="KW-0804">Transcription</keyword>
<protein>
    <submittedName>
        <fullName evidence="7">RNA polymerase sigma-70 factor (ECF subfamily)</fullName>
    </submittedName>
</protein>
<dbReference type="SUPFAM" id="SSF88659">
    <property type="entry name" value="Sigma3 and sigma4 domains of RNA polymerase sigma factors"/>
    <property type="match status" value="1"/>
</dbReference>
<dbReference type="InterPro" id="IPR013324">
    <property type="entry name" value="RNA_pol_sigma_r3/r4-like"/>
</dbReference>
<dbReference type="InterPro" id="IPR013325">
    <property type="entry name" value="RNA_pol_sigma_r2"/>
</dbReference>
<dbReference type="Proteomes" id="UP000245870">
    <property type="component" value="Unassembled WGS sequence"/>
</dbReference>
<keyword evidence="8" id="KW-1185">Reference proteome</keyword>
<reference evidence="7 8" key="1">
    <citation type="submission" date="2018-05" db="EMBL/GenBank/DDBJ databases">
        <title>Genomic Encyclopedia of Type Strains, Phase IV (KMG-IV): sequencing the most valuable type-strain genomes for metagenomic binning, comparative biology and taxonomic classification.</title>
        <authorList>
            <person name="Goeker M."/>
        </authorList>
    </citation>
    <scope>NUCLEOTIDE SEQUENCE [LARGE SCALE GENOMIC DNA]</scope>
    <source>
        <strain evidence="7 8">DSM 100333</strain>
    </source>
</reference>
<comment type="similarity">
    <text evidence="1">Belongs to the sigma-70 factor family. ECF subfamily.</text>
</comment>
<dbReference type="InterPro" id="IPR013249">
    <property type="entry name" value="RNA_pol_sigma70_r4_t2"/>
</dbReference>
<dbReference type="Gene3D" id="1.10.1740.10">
    <property type="match status" value="1"/>
</dbReference>
<evidence type="ECO:0000256" key="4">
    <source>
        <dbReference type="ARBA" id="ARBA00023163"/>
    </source>
</evidence>
<dbReference type="GO" id="GO:0006352">
    <property type="term" value="P:DNA-templated transcription initiation"/>
    <property type="evidence" value="ECO:0007669"/>
    <property type="project" value="InterPro"/>
</dbReference>
<dbReference type="InterPro" id="IPR007627">
    <property type="entry name" value="RNA_pol_sigma70_r2"/>
</dbReference>
<accession>A0A2U0UFS8</accession>
<dbReference type="SUPFAM" id="SSF88946">
    <property type="entry name" value="Sigma2 domain of RNA polymerase sigma factors"/>
    <property type="match status" value="1"/>
</dbReference>
<evidence type="ECO:0000313" key="7">
    <source>
        <dbReference type="EMBL" id="PVX56490.1"/>
    </source>
</evidence>
<dbReference type="Gene3D" id="1.10.10.10">
    <property type="entry name" value="Winged helix-like DNA-binding domain superfamily/Winged helix DNA-binding domain"/>
    <property type="match status" value="1"/>
</dbReference>
<feature type="domain" description="RNA polymerase sigma factor 70 region 4 type 2" evidence="6">
    <location>
        <begin position="124"/>
        <end position="172"/>
    </location>
</feature>